<evidence type="ECO:0000256" key="1">
    <source>
        <dbReference type="ARBA" id="ARBA00001946"/>
    </source>
</evidence>
<organism evidence="12 13">
    <name type="scientific">Elstera cyanobacteriorum</name>
    <dbReference type="NCBI Taxonomy" id="2022747"/>
    <lineage>
        <taxon>Bacteria</taxon>
        <taxon>Pseudomonadati</taxon>
        <taxon>Pseudomonadota</taxon>
        <taxon>Alphaproteobacteria</taxon>
        <taxon>Rhodospirillales</taxon>
        <taxon>Rhodospirillaceae</taxon>
        <taxon>Elstera</taxon>
    </lineage>
</organism>
<dbReference type="SUPFAM" id="SSF52540">
    <property type="entry name" value="P-loop containing nucleoside triphosphate hydrolases"/>
    <property type="match status" value="1"/>
</dbReference>
<dbReference type="Gene3D" id="3.40.50.300">
    <property type="entry name" value="P-loop containing nucleotide triphosphate hydrolases"/>
    <property type="match status" value="1"/>
</dbReference>
<evidence type="ECO:0000256" key="6">
    <source>
        <dbReference type="ARBA" id="ARBA00022842"/>
    </source>
</evidence>
<dbReference type="AlphaFoldDB" id="A0A255XKY7"/>
<keyword evidence="7 10" id="KW-0342">GTP-binding</keyword>
<comment type="function">
    <text evidence="10">Necessary for normal cell division and for the maintenance of normal septation.</text>
</comment>
<dbReference type="PANTHER" id="PTHR11649">
    <property type="entry name" value="MSS1/TRME-RELATED GTP-BINDING PROTEIN"/>
    <property type="match status" value="1"/>
</dbReference>
<feature type="domain" description="EngB-type G" evidence="11">
    <location>
        <begin position="37"/>
        <end position="212"/>
    </location>
</feature>
<keyword evidence="8 10" id="KW-0717">Septation</keyword>
<evidence type="ECO:0000256" key="8">
    <source>
        <dbReference type="ARBA" id="ARBA00023210"/>
    </source>
</evidence>
<evidence type="ECO:0000313" key="13">
    <source>
        <dbReference type="Proteomes" id="UP000216361"/>
    </source>
</evidence>
<dbReference type="GO" id="GO:0000917">
    <property type="term" value="P:division septum assembly"/>
    <property type="evidence" value="ECO:0007669"/>
    <property type="project" value="UniProtKB-KW"/>
</dbReference>
<name>A0A255XKY7_9PROT</name>
<comment type="similarity">
    <text evidence="2 10">Belongs to the TRAFAC class TrmE-Era-EngA-EngB-Septin-like GTPase superfamily. EngB GTPase family.</text>
</comment>
<dbReference type="GO" id="GO:0005525">
    <property type="term" value="F:GTP binding"/>
    <property type="evidence" value="ECO:0007669"/>
    <property type="project" value="UniProtKB-UniRule"/>
</dbReference>
<dbReference type="HAMAP" id="MF_00321">
    <property type="entry name" value="GTPase_EngB"/>
    <property type="match status" value="1"/>
</dbReference>
<dbReference type="InterPro" id="IPR027417">
    <property type="entry name" value="P-loop_NTPase"/>
</dbReference>
<comment type="cofactor">
    <cofactor evidence="1">
        <name>Mg(2+)</name>
        <dbReference type="ChEBI" id="CHEBI:18420"/>
    </cofactor>
</comment>
<dbReference type="InterPro" id="IPR019987">
    <property type="entry name" value="GTP-bd_ribosome_bio_YsxC"/>
</dbReference>
<gene>
    <name evidence="10" type="primary">engB</name>
    <name evidence="12" type="ORF">CHR90_15610</name>
</gene>
<reference evidence="12 13" key="1">
    <citation type="submission" date="2017-07" db="EMBL/GenBank/DDBJ databases">
        <title>Elstera cyanobacteriorum sp. nov., a novel bacterium isolated from cyanobacterial aggregates in a eutrophic lake.</title>
        <authorList>
            <person name="Cai H."/>
        </authorList>
    </citation>
    <scope>NUCLEOTIDE SEQUENCE [LARGE SCALE GENOMIC DNA]</scope>
    <source>
        <strain evidence="12 13">TH019</strain>
    </source>
</reference>
<evidence type="ECO:0000313" key="12">
    <source>
        <dbReference type="EMBL" id="OYQ17552.1"/>
    </source>
</evidence>
<evidence type="ECO:0000256" key="4">
    <source>
        <dbReference type="ARBA" id="ARBA00022723"/>
    </source>
</evidence>
<dbReference type="InterPro" id="IPR006073">
    <property type="entry name" value="GTP-bd"/>
</dbReference>
<dbReference type="InterPro" id="IPR030393">
    <property type="entry name" value="G_ENGB_dom"/>
</dbReference>
<accession>A0A255XKY7</accession>
<evidence type="ECO:0000256" key="5">
    <source>
        <dbReference type="ARBA" id="ARBA00022741"/>
    </source>
</evidence>
<dbReference type="GO" id="GO:0005829">
    <property type="term" value="C:cytosol"/>
    <property type="evidence" value="ECO:0007669"/>
    <property type="project" value="TreeGrafter"/>
</dbReference>
<evidence type="ECO:0000256" key="10">
    <source>
        <dbReference type="HAMAP-Rule" id="MF_00321"/>
    </source>
</evidence>
<keyword evidence="6" id="KW-0460">Magnesium</keyword>
<dbReference type="Proteomes" id="UP000216361">
    <property type="component" value="Unassembled WGS sequence"/>
</dbReference>
<dbReference type="Pfam" id="PF01926">
    <property type="entry name" value="MMR_HSR1"/>
    <property type="match status" value="1"/>
</dbReference>
<sequence>MTPSDWAAAVEFGRKLFAGPCDFVAAVPTIDRLPPITLTEVAFAGRSNVGKSSLVNALTGRSTLARTSNTPGRTQQLNFFSLGEKLLLVDMPGYGYAEVPKAEAARWAEVIDLYLRGRASLRRVCLLVDARHGVKKNDLDSMDWLDQRAVPYQIVLTKADKLKQKDREDLLAATAKTISRRPAAHPDIIVTSAETGEGIPALRAVLGLFAAA</sequence>
<keyword evidence="4" id="KW-0479">Metal-binding</keyword>
<dbReference type="EMBL" id="NOXS01000034">
    <property type="protein sequence ID" value="OYQ17552.1"/>
    <property type="molecule type" value="Genomic_DNA"/>
</dbReference>
<protein>
    <recommendedName>
        <fullName evidence="10">Probable GTP-binding protein EngB</fullName>
    </recommendedName>
</protein>
<dbReference type="CDD" id="cd01876">
    <property type="entry name" value="YihA_EngB"/>
    <property type="match status" value="1"/>
</dbReference>
<dbReference type="FunFam" id="3.40.50.300:FF:000098">
    <property type="entry name" value="Probable GTP-binding protein EngB"/>
    <property type="match status" value="1"/>
</dbReference>
<evidence type="ECO:0000259" key="11">
    <source>
        <dbReference type="PROSITE" id="PS51706"/>
    </source>
</evidence>
<dbReference type="OrthoDB" id="9804921at2"/>
<evidence type="ECO:0000256" key="9">
    <source>
        <dbReference type="ARBA" id="ARBA00023306"/>
    </source>
</evidence>
<dbReference type="PROSITE" id="PS51706">
    <property type="entry name" value="G_ENGB"/>
    <property type="match status" value="1"/>
</dbReference>
<comment type="caution">
    <text evidence="12">The sequence shown here is derived from an EMBL/GenBank/DDBJ whole genome shotgun (WGS) entry which is preliminary data.</text>
</comment>
<dbReference type="GO" id="GO:0046872">
    <property type="term" value="F:metal ion binding"/>
    <property type="evidence" value="ECO:0007669"/>
    <property type="project" value="UniProtKB-KW"/>
</dbReference>
<dbReference type="NCBIfam" id="TIGR03598">
    <property type="entry name" value="GTPase_YsxC"/>
    <property type="match status" value="1"/>
</dbReference>
<proteinExistence type="inferred from homology"/>
<keyword evidence="9 10" id="KW-0131">Cell cycle</keyword>
<keyword evidence="3 10" id="KW-0132">Cell division</keyword>
<evidence type="ECO:0000256" key="3">
    <source>
        <dbReference type="ARBA" id="ARBA00022618"/>
    </source>
</evidence>
<evidence type="ECO:0000256" key="7">
    <source>
        <dbReference type="ARBA" id="ARBA00023134"/>
    </source>
</evidence>
<keyword evidence="5 10" id="KW-0547">Nucleotide-binding</keyword>
<evidence type="ECO:0000256" key="2">
    <source>
        <dbReference type="ARBA" id="ARBA00009638"/>
    </source>
</evidence>
<keyword evidence="13" id="KW-1185">Reference proteome</keyword>
<dbReference type="PANTHER" id="PTHR11649:SF13">
    <property type="entry name" value="ENGB-TYPE G DOMAIN-CONTAINING PROTEIN"/>
    <property type="match status" value="1"/>
</dbReference>